<accession>A0AAV6VQB5</accession>
<feature type="domain" description="Serpin" evidence="9">
    <location>
        <begin position="67"/>
        <end position="428"/>
    </location>
</feature>
<evidence type="ECO:0000256" key="5">
    <source>
        <dbReference type="ARBA" id="ARBA00022729"/>
    </source>
</evidence>
<evidence type="ECO:0000256" key="2">
    <source>
        <dbReference type="ARBA" id="ARBA00009500"/>
    </source>
</evidence>
<evidence type="ECO:0000256" key="3">
    <source>
        <dbReference type="ARBA" id="ARBA00022525"/>
    </source>
</evidence>
<reference evidence="10 11" key="1">
    <citation type="journal article" date="2022" name="Nat. Ecol. Evol.">
        <title>A masculinizing supergene underlies an exaggerated male reproductive morph in a spider.</title>
        <authorList>
            <person name="Hendrickx F."/>
            <person name="De Corte Z."/>
            <person name="Sonet G."/>
            <person name="Van Belleghem S.M."/>
            <person name="Kostlbacher S."/>
            <person name="Vangestel C."/>
        </authorList>
    </citation>
    <scope>NUCLEOTIDE SEQUENCE [LARGE SCALE GENOMIC DNA]</scope>
    <source>
        <strain evidence="10">W744_W776</strain>
    </source>
</reference>
<dbReference type="PANTHER" id="PTHR11461">
    <property type="entry name" value="SERINE PROTEASE INHIBITOR, SERPIN"/>
    <property type="match status" value="1"/>
</dbReference>
<dbReference type="GO" id="GO:0005615">
    <property type="term" value="C:extracellular space"/>
    <property type="evidence" value="ECO:0007669"/>
    <property type="project" value="InterPro"/>
</dbReference>
<dbReference type="SMART" id="SM00093">
    <property type="entry name" value="SERPIN"/>
    <property type="match status" value="1"/>
</dbReference>
<dbReference type="Proteomes" id="UP000827092">
    <property type="component" value="Unassembled WGS sequence"/>
</dbReference>
<dbReference type="InterPro" id="IPR023795">
    <property type="entry name" value="Serpin_CS"/>
</dbReference>
<evidence type="ECO:0000256" key="8">
    <source>
        <dbReference type="RuleBase" id="RU000411"/>
    </source>
</evidence>
<dbReference type="GO" id="GO:0004867">
    <property type="term" value="F:serine-type endopeptidase inhibitor activity"/>
    <property type="evidence" value="ECO:0007669"/>
    <property type="project" value="UniProtKB-KW"/>
</dbReference>
<keyword evidence="4" id="KW-0646">Protease inhibitor</keyword>
<dbReference type="PANTHER" id="PTHR11461:SF211">
    <property type="entry name" value="GH10112P-RELATED"/>
    <property type="match status" value="1"/>
</dbReference>
<keyword evidence="3" id="KW-0964">Secreted</keyword>
<dbReference type="EMBL" id="JAFNEN010000035">
    <property type="protein sequence ID" value="KAG8198839.1"/>
    <property type="molecule type" value="Genomic_DNA"/>
</dbReference>
<evidence type="ECO:0000313" key="10">
    <source>
        <dbReference type="EMBL" id="KAG8198839.1"/>
    </source>
</evidence>
<dbReference type="FunFam" id="3.30.497.10:FF:000031">
    <property type="entry name" value="Putative salivary serpin"/>
    <property type="match status" value="1"/>
</dbReference>
<evidence type="ECO:0000256" key="1">
    <source>
        <dbReference type="ARBA" id="ARBA00004613"/>
    </source>
</evidence>
<keyword evidence="11" id="KW-1185">Reference proteome</keyword>
<evidence type="ECO:0000256" key="7">
    <source>
        <dbReference type="ARBA" id="ARBA00023180"/>
    </source>
</evidence>
<comment type="caution">
    <text evidence="10">The sequence shown here is derived from an EMBL/GenBank/DDBJ whole genome shotgun (WGS) entry which is preliminary data.</text>
</comment>
<dbReference type="InterPro" id="IPR036186">
    <property type="entry name" value="Serpin_sf"/>
</dbReference>
<dbReference type="AlphaFoldDB" id="A0AAV6VQB5"/>
<dbReference type="SUPFAM" id="SSF56574">
    <property type="entry name" value="Serpins"/>
    <property type="match status" value="1"/>
</dbReference>
<dbReference type="InterPro" id="IPR042185">
    <property type="entry name" value="Serpin_sf_2"/>
</dbReference>
<dbReference type="InterPro" id="IPR042178">
    <property type="entry name" value="Serpin_sf_1"/>
</dbReference>
<dbReference type="CDD" id="cd19577">
    <property type="entry name" value="serpinJ_IRS-2-like"/>
    <property type="match status" value="1"/>
</dbReference>
<dbReference type="Pfam" id="PF00079">
    <property type="entry name" value="Serpin"/>
    <property type="match status" value="1"/>
</dbReference>
<gene>
    <name evidence="10" type="ORF">JTE90_007141</name>
</gene>
<protein>
    <recommendedName>
        <fullName evidence="9">Serpin domain-containing protein</fullName>
    </recommendedName>
</protein>
<evidence type="ECO:0000313" key="11">
    <source>
        <dbReference type="Proteomes" id="UP000827092"/>
    </source>
</evidence>
<keyword evidence="6" id="KW-0722">Serine protease inhibitor</keyword>
<dbReference type="Gene3D" id="3.30.497.10">
    <property type="entry name" value="Antithrombin, subunit I, domain 2"/>
    <property type="match status" value="1"/>
</dbReference>
<dbReference type="PROSITE" id="PS00284">
    <property type="entry name" value="SERPIN"/>
    <property type="match status" value="1"/>
</dbReference>
<comment type="subcellular location">
    <subcellularLocation>
        <location evidence="1">Secreted</location>
    </subcellularLocation>
</comment>
<dbReference type="InterPro" id="IPR000215">
    <property type="entry name" value="Serpin_fam"/>
</dbReference>
<proteinExistence type="inferred from homology"/>
<comment type="similarity">
    <text evidence="2 8">Belongs to the serpin family.</text>
</comment>
<evidence type="ECO:0000256" key="6">
    <source>
        <dbReference type="ARBA" id="ARBA00022900"/>
    </source>
</evidence>
<keyword evidence="7" id="KW-0325">Glycoprotein</keyword>
<dbReference type="Gene3D" id="2.30.39.10">
    <property type="entry name" value="Alpha-1-antitrypsin, domain 1"/>
    <property type="match status" value="1"/>
</dbReference>
<keyword evidence="5" id="KW-0732">Signal</keyword>
<organism evidence="10 11">
    <name type="scientific">Oedothorax gibbosus</name>
    <dbReference type="NCBI Taxonomy" id="931172"/>
    <lineage>
        <taxon>Eukaryota</taxon>
        <taxon>Metazoa</taxon>
        <taxon>Ecdysozoa</taxon>
        <taxon>Arthropoda</taxon>
        <taxon>Chelicerata</taxon>
        <taxon>Arachnida</taxon>
        <taxon>Araneae</taxon>
        <taxon>Araneomorphae</taxon>
        <taxon>Entelegynae</taxon>
        <taxon>Araneoidea</taxon>
        <taxon>Linyphiidae</taxon>
        <taxon>Erigoninae</taxon>
        <taxon>Oedothorax</taxon>
    </lineage>
</organism>
<evidence type="ECO:0000259" key="9">
    <source>
        <dbReference type="SMART" id="SM00093"/>
    </source>
</evidence>
<name>A0AAV6VQB5_9ARAC</name>
<evidence type="ECO:0000256" key="4">
    <source>
        <dbReference type="ARBA" id="ARBA00022690"/>
    </source>
</evidence>
<dbReference type="InterPro" id="IPR023796">
    <property type="entry name" value="Serpin_dom"/>
</dbReference>
<sequence>MTSIKNHVIVRLFVSLYVRNIFKMIFSRKIQLATTIITITWAFSFSSGETTEANLKKLSTANNIFAISMHKSLSVGPDKNVFFSPLSLSTVLAMLYYGVRGNSAKELRQTLGYNDADLQDKDVHSSFHELLRRFSNATSRGYILQSANVILVKSSLHLRPDYKKSIRDLYMSPVESVDFAKDGQRIVEGVNGWVENKTGGTIRQVLKYIDPEIAMIVLNAVYFKGKWKNPFKRRQTRMADFFNGGLPTSKKVQMMELESTYLPYTDSDDYQAVELPYEGEDLSMLVLLPKANDSLPSLEQSITAAKLEEIRQRMSPREMDLYLPKFTFEFQKNLRGELQSLGLHSIFKEGSEDFSGMTLRQLTVSQVIHKCKVEVNEEGTRAAASTAVMLVPFSARWNTVFRADHPFLFFIIKKVDGLILFMGRVSQL</sequence>